<name>A0A9P0X8H1_PIEBR</name>
<sequence>MNVGNYKLPVKHRFKNVALSDHLRPHTSIGHERHSTCKQNNWNKNTNTCGWPDTYHYNNPYLSYPTLNKIRPYLNNNNYYSYIPSSSNCIPSTPPPPLMEQVIPGLKHAPATHKDNKHIKPIPLKHTNVKENPELKSSIGKSQKSEITTSKIIEKPYSPPVLPIPTFYDVFEILDGRWDDKSKSLVRSRGQKAVVKEDYVPKKITLVDYLSKKAKERVA</sequence>
<organism evidence="1 2">
    <name type="scientific">Pieris brassicae</name>
    <name type="common">White butterfly</name>
    <name type="synonym">Large white butterfly</name>
    <dbReference type="NCBI Taxonomy" id="7116"/>
    <lineage>
        <taxon>Eukaryota</taxon>
        <taxon>Metazoa</taxon>
        <taxon>Ecdysozoa</taxon>
        <taxon>Arthropoda</taxon>
        <taxon>Hexapoda</taxon>
        <taxon>Insecta</taxon>
        <taxon>Pterygota</taxon>
        <taxon>Neoptera</taxon>
        <taxon>Endopterygota</taxon>
        <taxon>Lepidoptera</taxon>
        <taxon>Glossata</taxon>
        <taxon>Ditrysia</taxon>
        <taxon>Papilionoidea</taxon>
        <taxon>Pieridae</taxon>
        <taxon>Pierinae</taxon>
        <taxon>Pieris</taxon>
    </lineage>
</organism>
<protein>
    <submittedName>
        <fullName evidence="1">Uncharacterized protein</fullName>
    </submittedName>
</protein>
<gene>
    <name evidence="1" type="ORF">PIBRA_LOCUS4125</name>
</gene>
<comment type="caution">
    <text evidence="1">The sequence shown here is derived from an EMBL/GenBank/DDBJ whole genome shotgun (WGS) entry which is preliminary data.</text>
</comment>
<evidence type="ECO:0000313" key="2">
    <source>
        <dbReference type="Proteomes" id="UP001152562"/>
    </source>
</evidence>
<reference evidence="1" key="1">
    <citation type="submission" date="2022-05" db="EMBL/GenBank/DDBJ databases">
        <authorList>
            <person name="Okamura Y."/>
        </authorList>
    </citation>
    <scope>NUCLEOTIDE SEQUENCE</scope>
</reference>
<evidence type="ECO:0000313" key="1">
    <source>
        <dbReference type="EMBL" id="CAH4023122.1"/>
    </source>
</evidence>
<proteinExistence type="predicted"/>
<accession>A0A9P0X8H1</accession>
<dbReference type="AlphaFoldDB" id="A0A9P0X8H1"/>
<keyword evidence="2" id="KW-1185">Reference proteome</keyword>
<dbReference type="Proteomes" id="UP001152562">
    <property type="component" value="Unassembled WGS sequence"/>
</dbReference>
<dbReference type="EMBL" id="CALOZG010000004">
    <property type="protein sequence ID" value="CAH4023122.1"/>
    <property type="molecule type" value="Genomic_DNA"/>
</dbReference>